<comment type="similarity">
    <text evidence="8">Belongs to the insect chemoreceptor superfamily. Gustatory receptor (GR) family.</text>
</comment>
<keyword evidence="4 8" id="KW-1133">Transmembrane helix</keyword>
<name>A0AA38M2V2_9CUCU</name>
<comment type="caution">
    <text evidence="9">The sequence shown here is derived from an EMBL/GenBank/DDBJ whole genome shotgun (WGS) entry which is preliminary data.</text>
</comment>
<keyword evidence="2 8" id="KW-1003">Cell membrane</keyword>
<keyword evidence="7 8" id="KW-0807">Transducer</keyword>
<organism evidence="9 10">
    <name type="scientific">Zophobas morio</name>
    <dbReference type="NCBI Taxonomy" id="2755281"/>
    <lineage>
        <taxon>Eukaryota</taxon>
        <taxon>Metazoa</taxon>
        <taxon>Ecdysozoa</taxon>
        <taxon>Arthropoda</taxon>
        <taxon>Hexapoda</taxon>
        <taxon>Insecta</taxon>
        <taxon>Pterygota</taxon>
        <taxon>Neoptera</taxon>
        <taxon>Endopterygota</taxon>
        <taxon>Coleoptera</taxon>
        <taxon>Polyphaga</taxon>
        <taxon>Cucujiformia</taxon>
        <taxon>Tenebrionidae</taxon>
        <taxon>Zophobas</taxon>
    </lineage>
</organism>
<dbReference type="PANTHER" id="PTHR21143:SF133">
    <property type="entry name" value="GUSTATORY AND PHEROMONE RECEPTOR 32A-RELATED"/>
    <property type="match status" value="1"/>
</dbReference>
<dbReference type="GO" id="GO:0050909">
    <property type="term" value="P:sensory perception of taste"/>
    <property type="evidence" value="ECO:0007669"/>
    <property type="project" value="InterPro"/>
</dbReference>
<feature type="transmembrane region" description="Helical" evidence="8">
    <location>
        <begin position="119"/>
        <end position="138"/>
    </location>
</feature>
<evidence type="ECO:0000256" key="1">
    <source>
        <dbReference type="ARBA" id="ARBA00004651"/>
    </source>
</evidence>
<dbReference type="GO" id="GO:0005886">
    <property type="term" value="C:plasma membrane"/>
    <property type="evidence" value="ECO:0007669"/>
    <property type="project" value="UniProtKB-SubCell"/>
</dbReference>
<evidence type="ECO:0000256" key="8">
    <source>
        <dbReference type="RuleBase" id="RU363108"/>
    </source>
</evidence>
<keyword evidence="6 8" id="KW-0675">Receptor</keyword>
<feature type="transmembrane region" description="Helical" evidence="8">
    <location>
        <begin position="214"/>
        <end position="234"/>
    </location>
</feature>
<keyword evidence="5 8" id="KW-0472">Membrane</keyword>
<dbReference type="Proteomes" id="UP001168821">
    <property type="component" value="Unassembled WGS sequence"/>
</dbReference>
<dbReference type="GO" id="GO:0007165">
    <property type="term" value="P:signal transduction"/>
    <property type="evidence" value="ECO:0007669"/>
    <property type="project" value="UniProtKB-KW"/>
</dbReference>
<comment type="caution">
    <text evidence="8">Lacks conserved residue(s) required for the propagation of feature annotation.</text>
</comment>
<dbReference type="GO" id="GO:0030425">
    <property type="term" value="C:dendrite"/>
    <property type="evidence" value="ECO:0007669"/>
    <property type="project" value="TreeGrafter"/>
</dbReference>
<feature type="transmembrane region" description="Helical" evidence="8">
    <location>
        <begin position="39"/>
        <end position="59"/>
    </location>
</feature>
<evidence type="ECO:0000256" key="5">
    <source>
        <dbReference type="ARBA" id="ARBA00023136"/>
    </source>
</evidence>
<dbReference type="GO" id="GO:0030424">
    <property type="term" value="C:axon"/>
    <property type="evidence" value="ECO:0007669"/>
    <property type="project" value="TreeGrafter"/>
</dbReference>
<dbReference type="Pfam" id="PF08395">
    <property type="entry name" value="7tm_7"/>
    <property type="match status" value="1"/>
</dbReference>
<comment type="subcellular location">
    <subcellularLocation>
        <location evidence="1 8">Cell membrane</location>
        <topology evidence="1 8">Multi-pass membrane protein</topology>
    </subcellularLocation>
</comment>
<comment type="function">
    <text evidence="8">Gustatory receptor which mediates acceptance or avoidance behavior, depending on its substrates.</text>
</comment>
<dbReference type="InterPro" id="IPR013604">
    <property type="entry name" value="7TM_chemorcpt"/>
</dbReference>
<evidence type="ECO:0000256" key="6">
    <source>
        <dbReference type="ARBA" id="ARBA00023170"/>
    </source>
</evidence>
<dbReference type="EMBL" id="JALNTZ010000009">
    <property type="protein sequence ID" value="KAJ3641753.1"/>
    <property type="molecule type" value="Genomic_DNA"/>
</dbReference>
<accession>A0AA38M2V2</accession>
<evidence type="ECO:0000313" key="9">
    <source>
        <dbReference type="EMBL" id="KAJ3641753.1"/>
    </source>
</evidence>
<keyword evidence="3 8" id="KW-0812">Transmembrane</keyword>
<feature type="transmembrane region" description="Helical" evidence="8">
    <location>
        <begin position="71"/>
        <end position="90"/>
    </location>
</feature>
<evidence type="ECO:0000313" key="10">
    <source>
        <dbReference type="Proteomes" id="UP001168821"/>
    </source>
</evidence>
<dbReference type="GO" id="GO:0008049">
    <property type="term" value="P:male courtship behavior"/>
    <property type="evidence" value="ECO:0007669"/>
    <property type="project" value="TreeGrafter"/>
</dbReference>
<dbReference type="AlphaFoldDB" id="A0AA38M2V2"/>
<gene>
    <name evidence="9" type="ORF">Zmor_028232</name>
</gene>
<feature type="transmembrane region" description="Helical" evidence="8">
    <location>
        <begin position="324"/>
        <end position="347"/>
    </location>
</feature>
<keyword evidence="10" id="KW-1185">Reference proteome</keyword>
<evidence type="ECO:0000256" key="4">
    <source>
        <dbReference type="ARBA" id="ARBA00022989"/>
    </source>
</evidence>
<dbReference type="GO" id="GO:0043025">
    <property type="term" value="C:neuronal cell body"/>
    <property type="evidence" value="ECO:0007669"/>
    <property type="project" value="TreeGrafter"/>
</dbReference>
<proteinExistence type="inferred from homology"/>
<dbReference type="GO" id="GO:0007635">
    <property type="term" value="P:chemosensory behavior"/>
    <property type="evidence" value="ECO:0007669"/>
    <property type="project" value="TreeGrafter"/>
</dbReference>
<dbReference type="PANTHER" id="PTHR21143">
    <property type="entry name" value="INVERTEBRATE GUSTATORY RECEPTOR"/>
    <property type="match status" value="1"/>
</dbReference>
<evidence type="ECO:0000256" key="2">
    <source>
        <dbReference type="ARBA" id="ARBA00022475"/>
    </source>
</evidence>
<protein>
    <recommendedName>
        <fullName evidence="8">Gustatory receptor</fullName>
    </recommendedName>
</protein>
<reference evidence="9" key="1">
    <citation type="journal article" date="2023" name="G3 (Bethesda)">
        <title>Whole genome assemblies of Zophobas morio and Tenebrio molitor.</title>
        <authorList>
            <person name="Kaur S."/>
            <person name="Stinson S.A."/>
            <person name="diCenzo G.C."/>
        </authorList>
    </citation>
    <scope>NUCLEOTIDE SEQUENCE</scope>
    <source>
        <strain evidence="9">QUZm001</strain>
    </source>
</reference>
<evidence type="ECO:0000256" key="3">
    <source>
        <dbReference type="ARBA" id="ARBA00022692"/>
    </source>
</evidence>
<evidence type="ECO:0000256" key="7">
    <source>
        <dbReference type="ARBA" id="ARBA00023224"/>
    </source>
</evidence>
<sequence length="360" mass="41577">MYLLESTPKLLLVLYKLTGTVQFSTSTSSTRVENCLSRLWSIPCYVAYLYISYKSAILFQTIQFTGIFKYFDLFVAYSSWVLMVTCVISFNKRSNKLKHTLVKISSLNLPTSQRKTHSWIRPFFVTLIAINIALCGLVESMPTVCMLHMFIPAAITSLDHLYFHDLMATTYGKFGEINRHFQRKLYSIYQIKHLCHTHYELVTLSKKLNKCFEITTLVGIVSWFGAVLNLIYYVPYVILNNIGMNFVAFTIFTTISLSYYFLWLFLMVWMSNKTQKEAAKTATFVHDLWNKYSSTHNVTKITRHLQLISAQLLSSKLQFTVKSFFVLDFTFVGTMVAALTTYTVILIQCNVKPHDSTHFG</sequence>
<feature type="transmembrane region" description="Helical" evidence="8">
    <location>
        <begin position="246"/>
        <end position="270"/>
    </location>
</feature>